<keyword evidence="2" id="KW-0472">Membrane</keyword>
<organism evidence="4 5">
    <name type="scientific">Maricaulis maris</name>
    <dbReference type="NCBI Taxonomy" id="74318"/>
    <lineage>
        <taxon>Bacteria</taxon>
        <taxon>Pseudomonadati</taxon>
        <taxon>Pseudomonadota</taxon>
        <taxon>Alphaproteobacteria</taxon>
        <taxon>Maricaulales</taxon>
        <taxon>Maricaulaceae</taxon>
        <taxon>Maricaulis</taxon>
    </lineage>
</organism>
<dbReference type="InterPro" id="IPR027417">
    <property type="entry name" value="P-loop_NTPase"/>
</dbReference>
<evidence type="ECO:0000256" key="1">
    <source>
        <dbReference type="SAM" id="MobiDB-lite"/>
    </source>
</evidence>
<dbReference type="PANTHER" id="PTHR22674:SF6">
    <property type="entry name" value="NTPASE KAP FAMILY P-LOOP DOMAIN-CONTAINING PROTEIN 1"/>
    <property type="match status" value="1"/>
</dbReference>
<accession>A0A495DDF5</accession>
<evidence type="ECO:0000259" key="3">
    <source>
        <dbReference type="Pfam" id="PF07693"/>
    </source>
</evidence>
<dbReference type="EMBL" id="RBIM01000003">
    <property type="protein sequence ID" value="RKR00348.1"/>
    <property type="molecule type" value="Genomic_DNA"/>
</dbReference>
<sequence length="743" mass="82434">MTKLHEEGVEAFQKIANELSKSDAGVNVGRNGDYDDLRHALAAGASNAELFDAATILRRDRPAELVPDIVQSLDRIARHEKLGGYRMGTVVTLTSALHRILIAIVRDSVSPAPSRTRAEQALAMLDRLEAHPRIRGDRPEEKDGGVRGPLRHARKWLEQGLEAGVFPEGGDDRELATPPDEPEIIESVSPHSDEPTAEDELGRRPFARALVERMEAVHKQGGADGFAVNLHAPWGAGKTSVLRMMEAIMTEPARELNGRWAIVHFNAWQHERRNPPWWPFLETIKDGIMSGARANHREEAAIWIWLRWTLWKVHADWLPYVVGVIIATGLIYLLWFTDFSDAIIQAAKEGAASGEPLDAGHPMVDVVNTWEPIFSNVLKLVTAVVTVVAGFIAAGRLWVFGSPDNAKFYADLSRDPLRRIRGLFDTIVKQSNRPVCVFIDDLDRCNADYVVGLLEGIQTCFRHRKVSYVVAADRTWVRASFEKHYASFVEPVSDPGQPLGYLFLEKIFQVSTTVPGMGLRRRRRYWSRLLGESAPVTDRDAATRPPELAETDEAPTGEERASVRNYDADVAIERARLKARFAGGMTRDAADSVLDEEDSDTRRAAVALELSTSAAADREIRHVLARFADFLPDNPRVMKRMINAYSMRQAIGILEDDELGVDTLARWTILEQRYPAVADLLTDRAGLVDVLIAAGPDDDEAAGLPAMLQDPTLRARVLAIIGKDEDDVLTADHVRSLTRGASG</sequence>
<dbReference type="PANTHER" id="PTHR22674">
    <property type="entry name" value="NTPASE, KAP FAMILY P-LOOP DOMAIN-CONTAINING 1"/>
    <property type="match status" value="1"/>
</dbReference>
<feature type="domain" description="KAP NTPase" evidence="3">
    <location>
        <begin position="203"/>
        <end position="649"/>
    </location>
</feature>
<reference evidence="4 5" key="1">
    <citation type="submission" date="2018-10" db="EMBL/GenBank/DDBJ databases">
        <title>Genomic Encyclopedia of Type Strains, Phase IV (KMG-IV): sequencing the most valuable type-strain genomes for metagenomic binning, comparative biology and taxonomic classification.</title>
        <authorList>
            <person name="Goeker M."/>
        </authorList>
    </citation>
    <scope>NUCLEOTIDE SEQUENCE [LARGE SCALE GENOMIC DNA]</scope>
    <source>
        <strain evidence="4 5">DSM 4734</strain>
    </source>
</reference>
<feature type="region of interest" description="Disordered" evidence="1">
    <location>
        <begin position="166"/>
        <end position="199"/>
    </location>
</feature>
<proteinExistence type="predicted"/>
<evidence type="ECO:0000313" key="5">
    <source>
        <dbReference type="Proteomes" id="UP000273675"/>
    </source>
</evidence>
<dbReference type="Pfam" id="PF07693">
    <property type="entry name" value="KAP_NTPase"/>
    <property type="match status" value="1"/>
</dbReference>
<dbReference type="InterPro" id="IPR011646">
    <property type="entry name" value="KAP_P-loop"/>
</dbReference>
<feature type="transmembrane region" description="Helical" evidence="2">
    <location>
        <begin position="377"/>
        <end position="399"/>
    </location>
</feature>
<feature type="region of interest" description="Disordered" evidence="1">
    <location>
        <begin position="536"/>
        <end position="560"/>
    </location>
</feature>
<comment type="caution">
    <text evidence="4">The sequence shown here is derived from an EMBL/GenBank/DDBJ whole genome shotgun (WGS) entry which is preliminary data.</text>
</comment>
<keyword evidence="2" id="KW-1133">Transmembrane helix</keyword>
<feature type="transmembrane region" description="Helical" evidence="2">
    <location>
        <begin position="317"/>
        <end position="335"/>
    </location>
</feature>
<dbReference type="AlphaFoldDB" id="A0A495DDF5"/>
<dbReference type="InterPro" id="IPR052754">
    <property type="entry name" value="NTPase_KAP_P-loop"/>
</dbReference>
<protein>
    <submittedName>
        <fullName evidence="4">KAP-like P-loop domain-containing protein</fullName>
    </submittedName>
</protein>
<evidence type="ECO:0000313" key="4">
    <source>
        <dbReference type="EMBL" id="RKR00348.1"/>
    </source>
</evidence>
<dbReference type="Proteomes" id="UP000273675">
    <property type="component" value="Unassembled WGS sequence"/>
</dbReference>
<dbReference type="SUPFAM" id="SSF52540">
    <property type="entry name" value="P-loop containing nucleoside triphosphate hydrolases"/>
    <property type="match status" value="1"/>
</dbReference>
<keyword evidence="2" id="KW-0812">Transmembrane</keyword>
<evidence type="ECO:0000256" key="2">
    <source>
        <dbReference type="SAM" id="Phobius"/>
    </source>
</evidence>
<dbReference type="RefSeq" id="WP_170150385.1">
    <property type="nucleotide sequence ID" value="NZ_RBIM01000003.1"/>
</dbReference>
<name>A0A495DDF5_9PROT</name>
<gene>
    <name evidence="4" type="ORF">C7435_1554</name>
</gene>